<dbReference type="EMBL" id="SPKT01000018">
    <property type="protein sequence ID" value="TFH98381.1"/>
    <property type="molecule type" value="Genomic_DNA"/>
</dbReference>
<name>A0A1R4IPJ3_9MICC</name>
<evidence type="ECO:0000256" key="4">
    <source>
        <dbReference type="ARBA" id="ARBA00022840"/>
    </source>
</evidence>
<dbReference type="SUPFAM" id="SSF52540">
    <property type="entry name" value="P-loop containing nucleoside triphosphate hydrolases"/>
    <property type="match status" value="1"/>
</dbReference>
<dbReference type="GO" id="GO:0016887">
    <property type="term" value="F:ATP hydrolysis activity"/>
    <property type="evidence" value="ECO:0007669"/>
    <property type="project" value="InterPro"/>
</dbReference>
<keyword evidence="2" id="KW-0813">Transport</keyword>
<dbReference type="PROSITE" id="PS00211">
    <property type="entry name" value="ABC_TRANSPORTER_1"/>
    <property type="match status" value="1"/>
</dbReference>
<organism evidence="7 9">
    <name type="scientific">Micrococcus lylae</name>
    <dbReference type="NCBI Taxonomy" id="1273"/>
    <lineage>
        <taxon>Bacteria</taxon>
        <taxon>Bacillati</taxon>
        <taxon>Actinomycetota</taxon>
        <taxon>Actinomycetes</taxon>
        <taxon>Micrococcales</taxon>
        <taxon>Micrococcaceae</taxon>
        <taxon>Micrococcus</taxon>
    </lineage>
</organism>
<evidence type="ECO:0000256" key="5">
    <source>
        <dbReference type="ARBA" id="ARBA00023251"/>
    </source>
</evidence>
<evidence type="ECO:0000313" key="8">
    <source>
        <dbReference type="EMBL" id="TFH98381.1"/>
    </source>
</evidence>
<dbReference type="EMBL" id="FUKP01000021">
    <property type="protein sequence ID" value="SJN21639.1"/>
    <property type="molecule type" value="Genomic_DNA"/>
</dbReference>
<dbReference type="AlphaFoldDB" id="A0A1R4IPJ3"/>
<evidence type="ECO:0000256" key="3">
    <source>
        <dbReference type="ARBA" id="ARBA00022741"/>
    </source>
</evidence>
<evidence type="ECO:0000313" key="7">
    <source>
        <dbReference type="EMBL" id="SJN21639.1"/>
    </source>
</evidence>
<dbReference type="PANTHER" id="PTHR42711:SF17">
    <property type="entry name" value="ABC TRANSPORTER ATP-BINDING PROTEIN"/>
    <property type="match status" value="1"/>
</dbReference>
<keyword evidence="5" id="KW-0046">Antibiotic resistance</keyword>
<dbReference type="InterPro" id="IPR017871">
    <property type="entry name" value="ABC_transporter-like_CS"/>
</dbReference>
<dbReference type="GO" id="GO:0046677">
    <property type="term" value="P:response to antibiotic"/>
    <property type="evidence" value="ECO:0007669"/>
    <property type="project" value="UniProtKB-KW"/>
</dbReference>
<dbReference type="RefSeq" id="WP_067190451.1">
    <property type="nucleotide sequence ID" value="NZ_FUKP01000021.1"/>
</dbReference>
<dbReference type="GO" id="GO:0005886">
    <property type="term" value="C:plasma membrane"/>
    <property type="evidence" value="ECO:0007669"/>
    <property type="project" value="UniProtKB-SubCell"/>
</dbReference>
<dbReference type="CDD" id="cd03230">
    <property type="entry name" value="ABC_DR_subfamily_A"/>
    <property type="match status" value="1"/>
</dbReference>
<sequence>MQNTTLRTTPAAPTADGVRSETVVEMKDLRIDYGDFTAVDGVDLEIRRGEFLGLLGTNGAGKTTTIEVMEGHRAPTAGSVRFFGQDPSNRSLRSRVGIMLQESGFAPDLTVRETLALIGRLTRRDDDVDRVLDLVDLRRRRDTRTGQLSGGEKRRLDFATAIFGSPELIFLDEPTTGLDIEARDALWHVVDRLRDEGATILLTTHYLEEAQERADRIALMHSGRIHRQGTVAELTSASPSTISFRLSRELTVPFEDATIAPGGGVTIPTTNLQEDLYRLLVWSRSRDVELEGLNVGAKGLESLFRALNA</sequence>
<dbReference type="Proteomes" id="UP000297477">
    <property type="component" value="Unassembled WGS sequence"/>
</dbReference>
<reference evidence="7 9" key="1">
    <citation type="submission" date="2017-02" db="EMBL/GenBank/DDBJ databases">
        <authorList>
            <person name="Peterson S.W."/>
        </authorList>
    </citation>
    <scope>NUCLEOTIDE SEQUENCE [LARGE SCALE GENOMIC DNA]</scope>
    <source>
        <strain evidence="7 9">2B3F</strain>
    </source>
</reference>
<evidence type="ECO:0000256" key="2">
    <source>
        <dbReference type="ARBA" id="ARBA00022448"/>
    </source>
</evidence>
<keyword evidence="3" id="KW-0547">Nucleotide-binding</keyword>
<gene>
    <name evidence="8" type="ORF">E4A49_08850</name>
    <name evidence="7" type="ORF">FM125_03730</name>
</gene>
<dbReference type="OrthoDB" id="9804819at2"/>
<dbReference type="InterPro" id="IPR050763">
    <property type="entry name" value="ABC_transporter_ATP-binding"/>
</dbReference>
<keyword evidence="4 7" id="KW-0067">ATP-binding</keyword>
<protein>
    <submittedName>
        <fullName evidence="8">ABC transporter ATP-binding protein</fullName>
    </submittedName>
    <submittedName>
        <fullName evidence="7">ABC transporter, ATP-binding protein</fullName>
    </submittedName>
</protein>
<evidence type="ECO:0000313" key="10">
    <source>
        <dbReference type="Proteomes" id="UP000297477"/>
    </source>
</evidence>
<dbReference type="InterPro" id="IPR003593">
    <property type="entry name" value="AAA+_ATPase"/>
</dbReference>
<dbReference type="SMART" id="SM00382">
    <property type="entry name" value="AAA"/>
    <property type="match status" value="1"/>
</dbReference>
<feature type="domain" description="ABC transporter" evidence="6">
    <location>
        <begin position="18"/>
        <end position="247"/>
    </location>
</feature>
<evidence type="ECO:0000313" key="9">
    <source>
        <dbReference type="Proteomes" id="UP000196230"/>
    </source>
</evidence>
<dbReference type="PANTHER" id="PTHR42711">
    <property type="entry name" value="ABC TRANSPORTER ATP-BINDING PROTEIN"/>
    <property type="match status" value="1"/>
</dbReference>
<dbReference type="InterPro" id="IPR003439">
    <property type="entry name" value="ABC_transporter-like_ATP-bd"/>
</dbReference>
<comment type="subcellular location">
    <subcellularLocation>
        <location evidence="1">Cell membrane</location>
        <topology evidence="1">Peripheral membrane protein</topology>
    </subcellularLocation>
</comment>
<dbReference type="InterPro" id="IPR027417">
    <property type="entry name" value="P-loop_NTPase"/>
</dbReference>
<dbReference type="Pfam" id="PF00005">
    <property type="entry name" value="ABC_tran"/>
    <property type="match status" value="1"/>
</dbReference>
<proteinExistence type="predicted"/>
<dbReference type="Gene3D" id="3.40.50.300">
    <property type="entry name" value="P-loop containing nucleotide triphosphate hydrolases"/>
    <property type="match status" value="1"/>
</dbReference>
<dbReference type="GO" id="GO:0005524">
    <property type="term" value="F:ATP binding"/>
    <property type="evidence" value="ECO:0007669"/>
    <property type="project" value="UniProtKB-KW"/>
</dbReference>
<dbReference type="PROSITE" id="PS50893">
    <property type="entry name" value="ABC_TRANSPORTER_2"/>
    <property type="match status" value="1"/>
</dbReference>
<accession>A0A1R4IPJ3</accession>
<evidence type="ECO:0000256" key="1">
    <source>
        <dbReference type="ARBA" id="ARBA00004202"/>
    </source>
</evidence>
<keyword evidence="10" id="KW-1185">Reference proteome</keyword>
<reference evidence="8 10" key="2">
    <citation type="submission" date="2019-03" db="EMBL/GenBank/DDBJ databases">
        <title>Reclassification of Micrococcus aloeverae and Micrococcus yunnanensis as later heterotypic synonyms of Micrococcus luteus.</title>
        <authorList>
            <person name="Huang C.-H."/>
        </authorList>
    </citation>
    <scope>NUCLEOTIDE SEQUENCE [LARGE SCALE GENOMIC DNA]</scope>
    <source>
        <strain evidence="8 10">BCRC 12151</strain>
    </source>
</reference>
<dbReference type="Proteomes" id="UP000196230">
    <property type="component" value="Unassembled WGS sequence"/>
</dbReference>
<evidence type="ECO:0000259" key="6">
    <source>
        <dbReference type="PROSITE" id="PS50893"/>
    </source>
</evidence>